<dbReference type="GO" id="GO:0000146">
    <property type="term" value="F:microfilament motor activity"/>
    <property type="evidence" value="ECO:0007669"/>
    <property type="project" value="TreeGrafter"/>
</dbReference>
<dbReference type="InterPro" id="IPR004009">
    <property type="entry name" value="SH3_Myosin"/>
</dbReference>
<dbReference type="InterPro" id="IPR008989">
    <property type="entry name" value="Myosin_S1_N"/>
</dbReference>
<sequence>MSIRGTIGRSGLLRLSPLSDQASQDAVAMAAFAEKRWVWVEDKREGYIAGHITRENGEEVDVQLNNDELRRVHINQTEKMNPPKFDKVEDMADLTYLNEASVVHNLRLRYLSNLIYTYSGLFLVAVNPYHRLPIYSESVVASYKNRKRNDMPPHIFAISDAAYHDMLQDRENQSILITGESGAGKTENTKKVIQYLTSIASE</sequence>
<name>A0A4P9YVF2_9FUNG</name>
<keyword evidence="11" id="KW-0378">Hydrolase</keyword>
<dbReference type="OrthoDB" id="5592512at2759"/>
<dbReference type="PRINTS" id="PR00193">
    <property type="entry name" value="MYOSINHEAVY"/>
</dbReference>
<evidence type="ECO:0000256" key="3">
    <source>
        <dbReference type="ARBA" id="ARBA00022840"/>
    </source>
</evidence>
<dbReference type="PROSITE" id="PS51456">
    <property type="entry name" value="MYOSIN_MOTOR"/>
    <property type="match status" value="1"/>
</dbReference>
<dbReference type="PANTHER" id="PTHR13140">
    <property type="entry name" value="MYOSIN"/>
    <property type="match status" value="1"/>
</dbReference>
<feature type="domain" description="Myosin motor" evidence="9">
    <location>
        <begin position="86"/>
        <end position="202"/>
    </location>
</feature>
<feature type="non-terminal residue" evidence="11">
    <location>
        <position position="202"/>
    </location>
</feature>
<dbReference type="Pfam" id="PF00063">
    <property type="entry name" value="Myosin_head"/>
    <property type="match status" value="1"/>
</dbReference>
<dbReference type="Proteomes" id="UP000278143">
    <property type="component" value="Unassembled WGS sequence"/>
</dbReference>
<comment type="similarity">
    <text evidence="1 8">Belongs to the TRAFAC class myosin-kinesin ATPase superfamily. Myosin family.</text>
</comment>
<dbReference type="GO" id="GO:0016787">
    <property type="term" value="F:hydrolase activity"/>
    <property type="evidence" value="ECO:0007669"/>
    <property type="project" value="UniProtKB-KW"/>
</dbReference>
<evidence type="ECO:0000259" key="10">
    <source>
        <dbReference type="PROSITE" id="PS51844"/>
    </source>
</evidence>
<keyword evidence="12" id="KW-1185">Reference proteome</keyword>
<gene>
    <name evidence="11" type="ORF">SYNPS1DRAFT_19395</name>
</gene>
<protein>
    <submittedName>
        <fullName evidence="11">P-loop containing nucleoside triphosphate hydrolase protein</fullName>
    </submittedName>
</protein>
<keyword evidence="5 8" id="KW-0518">Myosin</keyword>
<keyword evidence="4" id="KW-0175">Coiled coil</keyword>
<feature type="domain" description="Myosin N-terminal SH3-like" evidence="10">
    <location>
        <begin position="33"/>
        <end position="82"/>
    </location>
</feature>
<accession>A0A4P9YVF2</accession>
<comment type="caution">
    <text evidence="8">Lacks conserved residue(s) required for the propagation of feature annotation.</text>
</comment>
<dbReference type="InterPro" id="IPR001609">
    <property type="entry name" value="Myosin_head_motor_dom-like"/>
</dbReference>
<dbReference type="PANTHER" id="PTHR13140:SF857">
    <property type="entry name" value="MYOSIN-11"/>
    <property type="match status" value="1"/>
</dbReference>
<dbReference type="Pfam" id="PF02736">
    <property type="entry name" value="Myosin_N"/>
    <property type="match status" value="1"/>
</dbReference>
<dbReference type="SUPFAM" id="SSF52540">
    <property type="entry name" value="P-loop containing nucleoside triphosphate hydrolases"/>
    <property type="match status" value="1"/>
</dbReference>
<keyword evidence="7 8" id="KW-0009">Actin-binding</keyword>
<dbReference type="GO" id="GO:0007015">
    <property type="term" value="P:actin filament organization"/>
    <property type="evidence" value="ECO:0007669"/>
    <property type="project" value="TreeGrafter"/>
</dbReference>
<dbReference type="GO" id="GO:0005524">
    <property type="term" value="F:ATP binding"/>
    <property type="evidence" value="ECO:0007669"/>
    <property type="project" value="UniProtKB-UniRule"/>
</dbReference>
<evidence type="ECO:0000256" key="4">
    <source>
        <dbReference type="ARBA" id="ARBA00023054"/>
    </source>
</evidence>
<evidence type="ECO:0000313" key="11">
    <source>
        <dbReference type="EMBL" id="RKP22900.1"/>
    </source>
</evidence>
<evidence type="ECO:0000256" key="8">
    <source>
        <dbReference type="PROSITE-ProRule" id="PRU00782"/>
    </source>
</evidence>
<dbReference type="SMART" id="SM00242">
    <property type="entry name" value="MYSc"/>
    <property type="match status" value="1"/>
</dbReference>
<evidence type="ECO:0000256" key="2">
    <source>
        <dbReference type="ARBA" id="ARBA00022741"/>
    </source>
</evidence>
<organism evidence="11 12">
    <name type="scientific">Syncephalis pseudoplumigaleata</name>
    <dbReference type="NCBI Taxonomy" id="1712513"/>
    <lineage>
        <taxon>Eukaryota</taxon>
        <taxon>Fungi</taxon>
        <taxon>Fungi incertae sedis</taxon>
        <taxon>Zoopagomycota</taxon>
        <taxon>Zoopagomycotina</taxon>
        <taxon>Zoopagomycetes</taxon>
        <taxon>Zoopagales</taxon>
        <taxon>Piptocephalidaceae</taxon>
        <taxon>Syncephalis</taxon>
    </lineage>
</organism>
<dbReference type="InterPro" id="IPR027417">
    <property type="entry name" value="P-loop_NTPase"/>
</dbReference>
<evidence type="ECO:0000256" key="6">
    <source>
        <dbReference type="ARBA" id="ARBA00023175"/>
    </source>
</evidence>
<keyword evidence="3 8" id="KW-0067">ATP-binding</keyword>
<dbReference type="GO" id="GO:0016459">
    <property type="term" value="C:myosin complex"/>
    <property type="evidence" value="ECO:0007669"/>
    <property type="project" value="UniProtKB-KW"/>
</dbReference>
<dbReference type="GO" id="GO:0016020">
    <property type="term" value="C:membrane"/>
    <property type="evidence" value="ECO:0007669"/>
    <property type="project" value="TreeGrafter"/>
</dbReference>
<keyword evidence="6 8" id="KW-0505">Motor protein</keyword>
<dbReference type="GO" id="GO:0005737">
    <property type="term" value="C:cytoplasm"/>
    <property type="evidence" value="ECO:0007669"/>
    <property type="project" value="TreeGrafter"/>
</dbReference>
<dbReference type="Gene3D" id="2.30.30.360">
    <property type="entry name" value="Myosin S1 fragment, N-terminal"/>
    <property type="match status" value="1"/>
</dbReference>
<dbReference type="InterPro" id="IPR036961">
    <property type="entry name" value="Kinesin_motor_dom_sf"/>
</dbReference>
<evidence type="ECO:0000256" key="1">
    <source>
        <dbReference type="ARBA" id="ARBA00008314"/>
    </source>
</evidence>
<dbReference type="EMBL" id="KZ991527">
    <property type="protein sequence ID" value="RKP22900.1"/>
    <property type="molecule type" value="Genomic_DNA"/>
</dbReference>
<evidence type="ECO:0000259" key="9">
    <source>
        <dbReference type="PROSITE" id="PS51456"/>
    </source>
</evidence>
<evidence type="ECO:0000313" key="12">
    <source>
        <dbReference type="Proteomes" id="UP000278143"/>
    </source>
</evidence>
<evidence type="ECO:0000256" key="7">
    <source>
        <dbReference type="ARBA" id="ARBA00023203"/>
    </source>
</evidence>
<feature type="binding site" evidence="8">
    <location>
        <begin position="179"/>
        <end position="186"/>
    </location>
    <ligand>
        <name>ATP</name>
        <dbReference type="ChEBI" id="CHEBI:30616"/>
    </ligand>
</feature>
<reference evidence="12" key="1">
    <citation type="journal article" date="2018" name="Nat. Microbiol.">
        <title>Leveraging single-cell genomics to expand the fungal tree of life.</title>
        <authorList>
            <person name="Ahrendt S.R."/>
            <person name="Quandt C.A."/>
            <person name="Ciobanu D."/>
            <person name="Clum A."/>
            <person name="Salamov A."/>
            <person name="Andreopoulos B."/>
            <person name="Cheng J.F."/>
            <person name="Woyke T."/>
            <person name="Pelin A."/>
            <person name="Henrissat B."/>
            <person name="Reynolds N.K."/>
            <person name="Benny G.L."/>
            <person name="Smith M.E."/>
            <person name="James T.Y."/>
            <person name="Grigoriev I.V."/>
        </authorList>
    </citation>
    <scope>NUCLEOTIDE SEQUENCE [LARGE SCALE GENOMIC DNA]</scope>
    <source>
        <strain evidence="12">Benny S71-1</strain>
    </source>
</reference>
<dbReference type="Gene3D" id="3.40.850.10">
    <property type="entry name" value="Kinesin motor domain"/>
    <property type="match status" value="1"/>
</dbReference>
<dbReference type="GO" id="GO:0051015">
    <property type="term" value="F:actin filament binding"/>
    <property type="evidence" value="ECO:0007669"/>
    <property type="project" value="InterPro"/>
</dbReference>
<proteinExistence type="inferred from homology"/>
<evidence type="ECO:0000256" key="5">
    <source>
        <dbReference type="ARBA" id="ARBA00023123"/>
    </source>
</evidence>
<dbReference type="AlphaFoldDB" id="A0A4P9YVF2"/>
<dbReference type="FunFam" id="3.40.850.10:FF:000101">
    <property type="entry name" value="Slow myosin heavy chain 2"/>
    <property type="match status" value="1"/>
</dbReference>
<dbReference type="PROSITE" id="PS51844">
    <property type="entry name" value="SH3_LIKE"/>
    <property type="match status" value="1"/>
</dbReference>
<keyword evidence="2 8" id="KW-0547">Nucleotide-binding</keyword>